<proteinExistence type="predicted"/>
<keyword evidence="1" id="KW-0472">Membrane</keyword>
<keyword evidence="1" id="KW-0812">Transmembrane</keyword>
<dbReference type="Proteomes" id="UP000051515">
    <property type="component" value="Unassembled WGS sequence"/>
</dbReference>
<dbReference type="AlphaFoldDB" id="A0A0R1KEN0"/>
<evidence type="ECO:0000256" key="1">
    <source>
        <dbReference type="SAM" id="Phobius"/>
    </source>
</evidence>
<evidence type="ECO:0000313" key="2">
    <source>
        <dbReference type="EMBL" id="KRK82093.1"/>
    </source>
</evidence>
<dbReference type="PATRIC" id="fig|1423788.3.peg.408"/>
<reference evidence="2 3" key="1">
    <citation type="journal article" date="2015" name="Genome Announc.">
        <title>Expanding the biotechnology potential of lactobacilli through comparative genomics of 213 strains and associated genera.</title>
        <authorList>
            <person name="Sun Z."/>
            <person name="Harris H.M."/>
            <person name="McCann A."/>
            <person name="Guo C."/>
            <person name="Argimon S."/>
            <person name="Zhang W."/>
            <person name="Yang X."/>
            <person name="Jeffery I.B."/>
            <person name="Cooney J.C."/>
            <person name="Kagawa T.F."/>
            <person name="Liu W."/>
            <person name="Song Y."/>
            <person name="Salvetti E."/>
            <person name="Wrobel A."/>
            <person name="Rasinkangas P."/>
            <person name="Parkhill J."/>
            <person name="Rea M.C."/>
            <person name="O'Sullivan O."/>
            <person name="Ritari J."/>
            <person name="Douillard F.P."/>
            <person name="Paul Ross R."/>
            <person name="Yang R."/>
            <person name="Briner A.E."/>
            <person name="Felis G.E."/>
            <person name="de Vos W.M."/>
            <person name="Barrangou R."/>
            <person name="Klaenhammer T.R."/>
            <person name="Caufield P.W."/>
            <person name="Cui Y."/>
            <person name="Zhang H."/>
            <person name="O'Toole P.W."/>
        </authorList>
    </citation>
    <scope>NUCLEOTIDE SEQUENCE [LARGE SCALE GENOMIC DNA]</scope>
    <source>
        <strain evidence="2 3">DSM 19674</strain>
    </source>
</reference>
<protein>
    <submittedName>
        <fullName evidence="2">Uncharacterized protein</fullName>
    </submittedName>
</protein>
<dbReference type="RefSeq" id="WP_056954575.1">
    <property type="nucleotide sequence ID" value="NZ_AZDY01000041.1"/>
</dbReference>
<gene>
    <name evidence="2" type="ORF">FC78_GL000395</name>
</gene>
<feature type="transmembrane region" description="Helical" evidence="1">
    <location>
        <begin position="40"/>
        <end position="68"/>
    </location>
</feature>
<accession>A0A0R1KEN0</accession>
<organism evidence="2 3">
    <name type="scientific">Companilactobacillus bobalius DSM 19674</name>
    <dbReference type="NCBI Taxonomy" id="1423788"/>
    <lineage>
        <taxon>Bacteria</taxon>
        <taxon>Bacillati</taxon>
        <taxon>Bacillota</taxon>
        <taxon>Bacilli</taxon>
        <taxon>Lactobacillales</taxon>
        <taxon>Lactobacillaceae</taxon>
        <taxon>Companilactobacillus</taxon>
        <taxon>Companilactobacillus bobalius</taxon>
    </lineage>
</organism>
<dbReference type="EMBL" id="AZDY01000041">
    <property type="protein sequence ID" value="KRK82093.1"/>
    <property type="molecule type" value="Genomic_DNA"/>
</dbReference>
<feature type="transmembrane region" description="Helical" evidence="1">
    <location>
        <begin position="75"/>
        <end position="95"/>
    </location>
</feature>
<feature type="transmembrane region" description="Helical" evidence="1">
    <location>
        <begin position="12"/>
        <end position="34"/>
    </location>
</feature>
<comment type="caution">
    <text evidence="2">The sequence shown here is derived from an EMBL/GenBank/DDBJ whole genome shotgun (WGS) entry which is preliminary data.</text>
</comment>
<evidence type="ECO:0000313" key="3">
    <source>
        <dbReference type="Proteomes" id="UP000051515"/>
    </source>
</evidence>
<sequence length="237" mass="27648">MKSKITTLGKWMIKNWMSTLIVIIPCLLFIIMPFQTNHMMYMLFLAVFLIYILLAMILLVWLFISLFFKKLKRPLRVFTSVIIGFAIAVLFEATVGPKSPSYEYEQFAINLIQQRQLKQNEKDRDNLAIGLDSMDDREVRDKGIKSCDALYETVQKYGKSSKELKEASDSHRVLIRNMENNDSGYVDDYEYYKKLSIASINAILARYNRYIDMEAEQDITAKKIFKGEKIPLKVPDH</sequence>
<name>A0A0R1KEN0_9LACO</name>
<keyword evidence="3" id="KW-1185">Reference proteome</keyword>
<keyword evidence="1" id="KW-1133">Transmembrane helix</keyword>